<sequence length="446" mass="50272">MERFEENYGRYTYINLPQIKDYLGINSNTKDASLSNVINYATAAIEHYIGQEVIANNYSEIFDGGQSSVFVNRLPLNNVHAVAEYDGNSYEILQGPNSDGTMVDTESKDSKNIVNVDSVTLRKRIKKFGPTSAQFSGSNYLAIPDDDDFYFDTENFTIDVQARLAKLNTNQILATHFQDTNNKWEFKFNSAEGLQFRVVEGGTETINVAHAATTGYVANTFQHFAVVRNDTELKLYRNGTNVGATVTLAKTVDVPDLTGNVEIGRSGTNTEKFTGFMDEFRISRSAQYTANFDAPQFQHSTDDDTVLLIHFDGSEAGTAMEDDCSTENGFSFTRDTGEITRDVGNLQSQGTYPTVRRNYPSLDLQQPPKFMPFPNAVKVTYNAGYKSTEVPYDLQLATLDYIKLLYKQDQDKRGFSFEGERQEKYPLSSNIPPHIRRILDLYRIIR</sequence>
<accession>A0A218MK94</accession>
<evidence type="ECO:0000313" key="1">
    <source>
        <dbReference type="EMBL" id="ASE99693.1"/>
    </source>
</evidence>
<dbReference type="InterPro" id="IPR013320">
    <property type="entry name" value="ConA-like_dom_sf"/>
</dbReference>
<reference evidence="1" key="2">
    <citation type="journal article" date="2017" name="Nat. Commun.">
        <title>Single-virus genomics reveals hidden cosmopolitan and abundant viruses.</title>
        <authorList>
            <person name="Martinez-Hernandez F."/>
            <person name="Fornas O."/>
            <person name="Lluesma Gomez M."/>
            <person name="Bolduc B."/>
            <person name="de la Cruz Pena M.J."/>
            <person name="Martinez J.M."/>
            <person name="Anton J."/>
            <person name="Gasol J.M."/>
            <person name="Rosselli R."/>
            <person name="Rodriguez-Valera F."/>
            <person name="Sullivan M.B."/>
            <person name="Acinas S.G."/>
            <person name="Martinez-Garcia M."/>
        </authorList>
    </citation>
    <scope>NUCLEOTIDE SEQUENCE</scope>
</reference>
<dbReference type="SUPFAM" id="SSF49899">
    <property type="entry name" value="Concanavalin A-like lectins/glucanases"/>
    <property type="match status" value="1"/>
</dbReference>
<reference evidence="1" key="1">
    <citation type="submission" date="2016-10" db="EMBL/GenBank/DDBJ databases">
        <authorList>
            <person name="Varghese N."/>
        </authorList>
    </citation>
    <scope>NUCLEOTIDE SEQUENCE</scope>
</reference>
<name>A0A218MK94_9VIRU</name>
<dbReference type="Pfam" id="PF05135">
    <property type="entry name" value="Phage_connect_1"/>
    <property type="match status" value="1"/>
</dbReference>
<dbReference type="CDD" id="cd08054">
    <property type="entry name" value="gp6"/>
    <property type="match status" value="1"/>
</dbReference>
<dbReference type="Gene3D" id="2.60.120.200">
    <property type="match status" value="1"/>
</dbReference>
<dbReference type="EMBL" id="KY052794">
    <property type="protein sequence ID" value="ASE99693.1"/>
    <property type="molecule type" value="Genomic_DNA"/>
</dbReference>
<proteinExistence type="predicted"/>
<dbReference type="InterPro" id="IPR021146">
    <property type="entry name" value="Phage_gp6-like_head-tail"/>
</dbReference>
<organism evidence="1">
    <name type="scientific">uncultured virus</name>
    <dbReference type="NCBI Taxonomy" id="340016"/>
    <lineage>
        <taxon>Viruses</taxon>
        <taxon>environmental samples</taxon>
    </lineage>
</organism>
<dbReference type="Pfam" id="PF13385">
    <property type="entry name" value="Laminin_G_3"/>
    <property type="match status" value="1"/>
</dbReference>
<protein>
    <submittedName>
        <fullName evidence="1">Putative structural protein</fullName>
    </submittedName>
</protein>